<evidence type="ECO:0008006" key="3">
    <source>
        <dbReference type="Google" id="ProtNLM"/>
    </source>
</evidence>
<evidence type="ECO:0000313" key="1">
    <source>
        <dbReference type="EMBL" id="MDI5885740.1"/>
    </source>
</evidence>
<reference evidence="1 2" key="1">
    <citation type="submission" date="2023-04" db="EMBL/GenBank/DDBJ databases">
        <authorList>
            <person name="Otstavnykh N."/>
            <person name="Seitkalieva A."/>
            <person name="Bystritskaya E."/>
        </authorList>
    </citation>
    <scope>NUCLEOTIDE SEQUENCE [LARGE SCALE GENOMIC DNA]</scope>
    <source>
        <strain evidence="1 2">NRIC 0815</strain>
    </source>
</reference>
<comment type="caution">
    <text evidence="1">The sequence shown here is derived from an EMBL/GenBank/DDBJ whole genome shotgun (WGS) entry which is preliminary data.</text>
</comment>
<protein>
    <recommendedName>
        <fullName evidence="3">Lipoprotein</fullName>
    </recommendedName>
</protein>
<proteinExistence type="predicted"/>
<keyword evidence="2" id="KW-1185">Reference proteome</keyword>
<dbReference type="EMBL" id="JASCSA010000015">
    <property type="protein sequence ID" value="MDI5885740.1"/>
    <property type="molecule type" value="Genomic_DNA"/>
</dbReference>
<accession>A0ABT6USP6</accession>
<dbReference type="SUPFAM" id="SSF159270">
    <property type="entry name" value="YmcC-like"/>
    <property type="match status" value="1"/>
</dbReference>
<name>A0ABT6USP6_9GAMM</name>
<sequence length="273" mass="29623">MKPTTITMGGRLAAPLLVSGALMLGGCSSLEQGQIAQTALAFIDSDQFDAERARALPYATLRLSYDGNTGMVVLASLETATRKDMDATDAAYQQEHAGLTPLAALSSSATPVESKARQPSSTTELARFETADHAFVRLENGWLSGTAGFVTDLLDMRRDVLLTTLMSALDRGESTPSYVIHSRWQRADGIEGYAQGQASWQCAPPSVQALPLGDQTVAQCEENILWQDGSRSVNRYAIAPSTDANAAPRIWAADVQPWPDSHYWSWEVARGWW</sequence>
<reference evidence="2" key="2">
    <citation type="submission" date="2023-07" db="EMBL/GenBank/DDBJ databases">
        <title>Genome-based characterization of strain KMM 296 and proposal for reclassification of Cobetia litoralis and Cobetia pacifica, and emended description of the species Cobetia amphilecti and Cobetia marina.</title>
        <authorList>
            <person name="Balabanova L."/>
            <person name="Nedashkovskaya O."/>
        </authorList>
    </citation>
    <scope>NUCLEOTIDE SEQUENCE [LARGE SCALE GENOMIC DNA]</scope>
    <source>
        <strain evidence="2">NRIC 0815</strain>
    </source>
</reference>
<dbReference type="Gene3D" id="2.40.360.10">
    <property type="entry name" value="YmcC-like"/>
    <property type="match status" value="1"/>
</dbReference>
<dbReference type="Proteomes" id="UP001229025">
    <property type="component" value="Unassembled WGS sequence"/>
</dbReference>
<organism evidence="1 2">
    <name type="scientific">Cobetia amphilecti</name>
    <dbReference type="NCBI Taxonomy" id="1055104"/>
    <lineage>
        <taxon>Bacteria</taxon>
        <taxon>Pseudomonadati</taxon>
        <taxon>Pseudomonadota</taxon>
        <taxon>Gammaproteobacteria</taxon>
        <taxon>Oceanospirillales</taxon>
        <taxon>Halomonadaceae</taxon>
        <taxon>Cobetia</taxon>
    </lineage>
</organism>
<dbReference type="InterPro" id="IPR023373">
    <property type="entry name" value="YmcC_sf"/>
</dbReference>
<dbReference type="RefSeq" id="WP_284727403.1">
    <property type="nucleotide sequence ID" value="NZ_JASCSA010000015.1"/>
</dbReference>
<evidence type="ECO:0000313" key="2">
    <source>
        <dbReference type="Proteomes" id="UP001229025"/>
    </source>
</evidence>
<dbReference type="PROSITE" id="PS51257">
    <property type="entry name" value="PROKAR_LIPOPROTEIN"/>
    <property type="match status" value="1"/>
</dbReference>
<gene>
    <name evidence="1" type="ORF">QLT01_15435</name>
</gene>